<protein>
    <submittedName>
        <fullName evidence="1">Uncharacterized protein</fullName>
    </submittedName>
</protein>
<reference evidence="1 2" key="1">
    <citation type="submission" date="2018-01" db="EMBL/GenBank/DDBJ databases">
        <title>Co-occurrence of chitin degradation, pigmentation and bioactivity in marine Pseudoalteromonas.</title>
        <authorList>
            <person name="Paulsen S."/>
            <person name="Gram L."/>
            <person name="Machado H."/>
        </authorList>
    </citation>
    <scope>NUCLEOTIDE SEQUENCE [LARGE SCALE GENOMIC DNA]</scope>
    <source>
        <strain evidence="1 2">S3898</strain>
    </source>
</reference>
<evidence type="ECO:0000313" key="2">
    <source>
        <dbReference type="Proteomes" id="UP000291338"/>
    </source>
</evidence>
<sequence length="167" mass="18735">MEHLPLPKAPKKCVFRLVPNSSVHVSKHNNSSEIFDLEGAYWEFEIELANVPEDDALALDAFLTKLRGQVGKFLAHDYRREQLDLNIPARVDGANQDGNILNIFQLPVNRVYAKAGMYVQIAIGESAELKKLTADVVVDSYGKAKIANINLFNIFLHHKHFALALLL</sequence>
<name>A0A4Q7IMX8_9GAMM</name>
<dbReference type="Proteomes" id="UP000291338">
    <property type="component" value="Unassembled WGS sequence"/>
</dbReference>
<gene>
    <name evidence="1" type="ORF">C1E23_14555</name>
</gene>
<comment type="caution">
    <text evidence="1">The sequence shown here is derived from an EMBL/GenBank/DDBJ whole genome shotgun (WGS) entry which is preliminary data.</text>
</comment>
<proteinExistence type="predicted"/>
<dbReference type="EMBL" id="PPSX01000057">
    <property type="protein sequence ID" value="RZQ52367.1"/>
    <property type="molecule type" value="Genomic_DNA"/>
</dbReference>
<evidence type="ECO:0000313" key="1">
    <source>
        <dbReference type="EMBL" id="RZQ52367.1"/>
    </source>
</evidence>
<dbReference type="AlphaFoldDB" id="A0A4Q7IMX8"/>
<organism evidence="1 2">
    <name type="scientific">Pseudoalteromonas phenolica</name>
    <dbReference type="NCBI Taxonomy" id="161398"/>
    <lineage>
        <taxon>Bacteria</taxon>
        <taxon>Pseudomonadati</taxon>
        <taxon>Pseudomonadota</taxon>
        <taxon>Gammaproteobacteria</taxon>
        <taxon>Alteromonadales</taxon>
        <taxon>Pseudoalteromonadaceae</taxon>
        <taxon>Pseudoalteromonas</taxon>
    </lineage>
</organism>
<accession>A0A4Q7IMX8</accession>
<dbReference type="RefSeq" id="WP_130256271.1">
    <property type="nucleotide sequence ID" value="NZ_PPSX01000057.1"/>
</dbReference>